<accession>A0A2U1L8R4</accession>
<feature type="transmembrane region" description="Helical" evidence="13">
    <location>
        <begin position="12"/>
        <end position="31"/>
    </location>
</feature>
<evidence type="ECO:0000256" key="5">
    <source>
        <dbReference type="ARBA" id="ARBA00022516"/>
    </source>
</evidence>
<comment type="caution">
    <text evidence="13">Lacks conserved residue(s) required for the propagation of feature annotation.</text>
</comment>
<dbReference type="AlphaFoldDB" id="A0A2U1L8R4"/>
<evidence type="ECO:0000256" key="1">
    <source>
        <dbReference type="ARBA" id="ARBA00004141"/>
    </source>
</evidence>
<name>A0A2U1L8R4_ARTAN</name>
<feature type="transmembrane region" description="Helical" evidence="13">
    <location>
        <begin position="101"/>
        <end position="121"/>
    </location>
</feature>
<keyword evidence="8 13" id="KW-1133">Transmembrane helix</keyword>
<gene>
    <name evidence="14" type="ORF">CTI12_AA518110</name>
</gene>
<evidence type="ECO:0000256" key="13">
    <source>
        <dbReference type="RuleBase" id="RU363109"/>
    </source>
</evidence>
<comment type="pathway">
    <text evidence="2 13">Lipid metabolism; fatty acid biosynthesis.</text>
</comment>
<proteinExistence type="inferred from homology"/>
<comment type="caution">
    <text evidence="14">The sequence shown here is derived from an EMBL/GenBank/DDBJ whole genome shotgun (WGS) entry which is preliminary data.</text>
</comment>
<keyword evidence="15" id="KW-1185">Reference proteome</keyword>
<feature type="transmembrane region" description="Helical" evidence="13">
    <location>
        <begin position="141"/>
        <end position="161"/>
    </location>
</feature>
<evidence type="ECO:0000256" key="6">
    <source>
        <dbReference type="ARBA" id="ARBA00022692"/>
    </source>
</evidence>
<keyword evidence="11 13" id="KW-0275">Fatty acid biosynthesis</keyword>
<keyword evidence="5 13" id="KW-0444">Lipid biosynthesis</keyword>
<keyword evidence="9 13" id="KW-0443">Lipid metabolism</keyword>
<dbReference type="Proteomes" id="UP000245207">
    <property type="component" value="Unassembled WGS sequence"/>
</dbReference>
<dbReference type="EMBL" id="PKPP01010779">
    <property type="protein sequence ID" value="PWA45410.1"/>
    <property type="molecule type" value="Genomic_DNA"/>
</dbReference>
<evidence type="ECO:0000313" key="15">
    <source>
        <dbReference type="Proteomes" id="UP000245207"/>
    </source>
</evidence>
<dbReference type="GO" id="GO:0030497">
    <property type="term" value="P:fatty acid elongation"/>
    <property type="evidence" value="ECO:0007669"/>
    <property type="project" value="TreeGrafter"/>
</dbReference>
<evidence type="ECO:0000256" key="12">
    <source>
        <dbReference type="ARBA" id="ARBA00023239"/>
    </source>
</evidence>
<keyword evidence="10 13" id="KW-0472">Membrane</keyword>
<protein>
    <recommendedName>
        <fullName evidence="4 13">Very-long-chain (3R)-3-hydroxyacyl-CoA dehydratase</fullName>
        <ecNumber evidence="4 13">4.2.1.134</ecNumber>
    </recommendedName>
</protein>
<keyword evidence="6 13" id="KW-0812">Transmembrane</keyword>
<dbReference type="PANTHER" id="PTHR11035">
    <property type="entry name" value="VERY-LONG-CHAIN (3R)-3-HYDROXYACYL-COA DEHYDRATASE"/>
    <property type="match status" value="1"/>
</dbReference>
<comment type="similarity">
    <text evidence="3 13">Belongs to the very long-chain fatty acids dehydratase HACD family.</text>
</comment>
<dbReference type="PANTHER" id="PTHR11035:SF35">
    <property type="entry name" value="VERY-LONG-CHAIN (3R)-3-HYDROXYACYL-COA DEHYDRATASE"/>
    <property type="match status" value="1"/>
</dbReference>
<dbReference type="Pfam" id="PF04387">
    <property type="entry name" value="PTPLA"/>
    <property type="match status" value="1"/>
</dbReference>
<sequence length="220" mass="25252">MEQVGRGSKLYLFVYNSLQAFGWSIALFRILVNFLSTKSFNGAYASAGELICILQTLAFLEVIHGAIGIVPSGFFSPLFQWAGRVYFLLAAVRGIDEVQELPAVFITFVAWCFAEIIRYMFYALSCVGNCPYFLIHLRYTAFIMILPIGAVVEMWTMYQTLQVILKKKLYADHFDSIPFSYYTFVKAGVICHPFLCLLQYLHLFKQRHSKLSLRSEKKIK</sequence>
<evidence type="ECO:0000256" key="9">
    <source>
        <dbReference type="ARBA" id="ARBA00023098"/>
    </source>
</evidence>
<organism evidence="14 15">
    <name type="scientific">Artemisia annua</name>
    <name type="common">Sweet wormwood</name>
    <dbReference type="NCBI Taxonomy" id="35608"/>
    <lineage>
        <taxon>Eukaryota</taxon>
        <taxon>Viridiplantae</taxon>
        <taxon>Streptophyta</taxon>
        <taxon>Embryophyta</taxon>
        <taxon>Tracheophyta</taxon>
        <taxon>Spermatophyta</taxon>
        <taxon>Magnoliopsida</taxon>
        <taxon>eudicotyledons</taxon>
        <taxon>Gunneridae</taxon>
        <taxon>Pentapetalae</taxon>
        <taxon>asterids</taxon>
        <taxon>campanulids</taxon>
        <taxon>Asterales</taxon>
        <taxon>Asteraceae</taxon>
        <taxon>Asteroideae</taxon>
        <taxon>Anthemideae</taxon>
        <taxon>Artemisiinae</taxon>
        <taxon>Artemisia</taxon>
    </lineage>
</organism>
<dbReference type="GO" id="GO:0102158">
    <property type="term" value="F:very-long-chain (3R)-3-hydroxyacyl-CoA dehydratase activity"/>
    <property type="evidence" value="ECO:0007669"/>
    <property type="project" value="UniProtKB-EC"/>
</dbReference>
<dbReference type="OrthoDB" id="46988at2759"/>
<evidence type="ECO:0000256" key="8">
    <source>
        <dbReference type="ARBA" id="ARBA00022989"/>
    </source>
</evidence>
<keyword evidence="7 13" id="KW-0276">Fatty acid metabolism</keyword>
<evidence type="ECO:0000313" key="14">
    <source>
        <dbReference type="EMBL" id="PWA45410.1"/>
    </source>
</evidence>
<evidence type="ECO:0000256" key="11">
    <source>
        <dbReference type="ARBA" id="ARBA00023160"/>
    </source>
</evidence>
<dbReference type="GO" id="GO:0030148">
    <property type="term" value="P:sphingolipid biosynthetic process"/>
    <property type="evidence" value="ECO:0007669"/>
    <property type="project" value="TreeGrafter"/>
</dbReference>
<dbReference type="STRING" id="35608.A0A2U1L8R4"/>
<dbReference type="GO" id="GO:0005789">
    <property type="term" value="C:endoplasmic reticulum membrane"/>
    <property type="evidence" value="ECO:0007669"/>
    <property type="project" value="UniProtKB-SubCell"/>
</dbReference>
<keyword evidence="12 13" id="KW-0456">Lyase</keyword>
<reference evidence="14 15" key="1">
    <citation type="journal article" date="2018" name="Mol. Plant">
        <title>The genome of Artemisia annua provides insight into the evolution of Asteraceae family and artemisinin biosynthesis.</title>
        <authorList>
            <person name="Shen Q."/>
            <person name="Zhang L."/>
            <person name="Liao Z."/>
            <person name="Wang S."/>
            <person name="Yan T."/>
            <person name="Shi P."/>
            <person name="Liu M."/>
            <person name="Fu X."/>
            <person name="Pan Q."/>
            <person name="Wang Y."/>
            <person name="Lv Z."/>
            <person name="Lu X."/>
            <person name="Zhang F."/>
            <person name="Jiang W."/>
            <person name="Ma Y."/>
            <person name="Chen M."/>
            <person name="Hao X."/>
            <person name="Li L."/>
            <person name="Tang Y."/>
            <person name="Lv G."/>
            <person name="Zhou Y."/>
            <person name="Sun X."/>
            <person name="Brodelius P.E."/>
            <person name="Rose J.K.C."/>
            <person name="Tang K."/>
        </authorList>
    </citation>
    <scope>NUCLEOTIDE SEQUENCE [LARGE SCALE GENOMIC DNA]</scope>
    <source>
        <strain evidence="15">cv. Huhao1</strain>
        <tissue evidence="14">Leaf</tissue>
    </source>
</reference>
<evidence type="ECO:0000256" key="7">
    <source>
        <dbReference type="ARBA" id="ARBA00022832"/>
    </source>
</evidence>
<dbReference type="UniPathway" id="UPA00094"/>
<evidence type="ECO:0000256" key="10">
    <source>
        <dbReference type="ARBA" id="ARBA00023136"/>
    </source>
</evidence>
<keyword evidence="13" id="KW-0256">Endoplasmic reticulum</keyword>
<evidence type="ECO:0000256" key="3">
    <source>
        <dbReference type="ARBA" id="ARBA00007811"/>
    </source>
</evidence>
<comment type="catalytic activity">
    <reaction evidence="13">
        <text>a very-long-chain (3R)-3-hydroxyacyl-CoA = a very-long-chain (2E)-enoyl-CoA + H2O</text>
        <dbReference type="Rhea" id="RHEA:45812"/>
        <dbReference type="ChEBI" id="CHEBI:15377"/>
        <dbReference type="ChEBI" id="CHEBI:83728"/>
        <dbReference type="ChEBI" id="CHEBI:85440"/>
        <dbReference type="EC" id="4.2.1.134"/>
    </reaction>
</comment>
<feature type="transmembrane region" description="Helical" evidence="13">
    <location>
        <begin position="181"/>
        <end position="204"/>
    </location>
</feature>
<comment type="subcellular location">
    <subcellularLocation>
        <location evidence="13">Endoplasmic reticulum membrane</location>
        <topology evidence="13">Multi-pass membrane protein</topology>
    </subcellularLocation>
    <subcellularLocation>
        <location evidence="1">Membrane</location>
        <topology evidence="1">Multi-pass membrane protein</topology>
    </subcellularLocation>
</comment>
<evidence type="ECO:0000256" key="4">
    <source>
        <dbReference type="ARBA" id="ARBA00013122"/>
    </source>
</evidence>
<dbReference type="GO" id="GO:0042761">
    <property type="term" value="P:very long-chain fatty acid biosynthetic process"/>
    <property type="evidence" value="ECO:0007669"/>
    <property type="project" value="TreeGrafter"/>
</dbReference>
<dbReference type="InterPro" id="IPR007482">
    <property type="entry name" value="Tyr_Pase-like_PTPLA"/>
</dbReference>
<dbReference type="EC" id="4.2.1.134" evidence="4 13"/>
<comment type="function">
    <text evidence="13">Catalyzes the third of the four reactions of the long-chain fatty acids elongation cycle. This endoplasmic reticulum-bound enzymatic process, allows the addition of two carbons to the chain of long- and very long-chain fatty acids/VLCFAs per cycle. This enzyme catalyzes the dehydration of the 3-hydroxyacyl-CoA intermediate into trans-2,3-enoyl-CoA, within each cycle of fatty acid elongation. Thereby, it participates to the production of VLCFAs of different chain lengths that are involved in multiple biological processes as precursors of membrane lipids and lipid mediators.</text>
</comment>
<evidence type="ECO:0000256" key="2">
    <source>
        <dbReference type="ARBA" id="ARBA00005194"/>
    </source>
</evidence>